<gene>
    <name evidence="1" type="ORF">LNV07_25215</name>
</gene>
<name>A0ABT2YMV1_9BURK</name>
<dbReference type="Proteomes" id="UP001209701">
    <property type="component" value="Unassembled WGS sequence"/>
</dbReference>
<dbReference type="EMBL" id="JAJIRN010000025">
    <property type="protein sequence ID" value="MCV2371400.1"/>
    <property type="molecule type" value="Genomic_DNA"/>
</dbReference>
<comment type="caution">
    <text evidence="1">The sequence shown here is derived from an EMBL/GenBank/DDBJ whole genome shotgun (WGS) entry which is preliminary data.</text>
</comment>
<evidence type="ECO:0000313" key="2">
    <source>
        <dbReference type="Proteomes" id="UP001209701"/>
    </source>
</evidence>
<keyword evidence="2" id="KW-1185">Reference proteome</keyword>
<protein>
    <submittedName>
        <fullName evidence="1">Uncharacterized protein</fullName>
    </submittedName>
</protein>
<organism evidence="1 2">
    <name type="scientific">Roseateles oligotrophus</name>
    <dbReference type="NCBI Taxonomy" id="1769250"/>
    <lineage>
        <taxon>Bacteria</taxon>
        <taxon>Pseudomonadati</taxon>
        <taxon>Pseudomonadota</taxon>
        <taxon>Betaproteobacteria</taxon>
        <taxon>Burkholderiales</taxon>
        <taxon>Sphaerotilaceae</taxon>
        <taxon>Roseateles</taxon>
    </lineage>
</organism>
<accession>A0ABT2YMV1</accession>
<evidence type="ECO:0000313" key="1">
    <source>
        <dbReference type="EMBL" id="MCV2371400.1"/>
    </source>
</evidence>
<dbReference type="RefSeq" id="WP_263573979.1">
    <property type="nucleotide sequence ID" value="NZ_JAJIRN010000025.1"/>
</dbReference>
<sequence>MNLVSGQSIGDGKQKKSKDLFGLCEFTEVQELSSPDGKKLVKLGYSDCGATTNWQSGITVFNAATGKTYSGLFGLDGKPDGLKMQWENDYTLVLSNFPVGKLLWFNQDNFSGTKIVLQP</sequence>
<reference evidence="1 2" key="1">
    <citation type="submission" date="2021-11" db="EMBL/GenBank/DDBJ databases">
        <authorList>
            <person name="Liang Q."/>
            <person name="Mou H."/>
            <person name="Liu Z."/>
        </authorList>
    </citation>
    <scope>NUCLEOTIDE SEQUENCE [LARGE SCALE GENOMIC DNA]</scope>
    <source>
        <strain evidence="1 2">CHU3</strain>
    </source>
</reference>
<proteinExistence type="predicted"/>